<feature type="coiled-coil region" evidence="4">
    <location>
        <begin position="180"/>
        <end position="235"/>
    </location>
</feature>
<name>J4IA90_9APHY</name>
<comment type="subcellular location">
    <subcellularLocation>
        <location evidence="1">Nucleus</location>
    </subcellularLocation>
</comment>
<dbReference type="OrthoDB" id="20582at2759"/>
<dbReference type="GeneID" id="24097407"/>
<dbReference type="HOGENOM" id="CLU_082754_1_0_1"/>
<evidence type="ECO:0008006" key="8">
    <source>
        <dbReference type="Google" id="ProtNLM"/>
    </source>
</evidence>
<dbReference type="GO" id="GO:0006406">
    <property type="term" value="P:mRNA export from nucleus"/>
    <property type="evidence" value="ECO:0007669"/>
    <property type="project" value="TreeGrafter"/>
</dbReference>
<evidence type="ECO:0000256" key="4">
    <source>
        <dbReference type="SAM" id="Coils"/>
    </source>
</evidence>
<dbReference type="InterPro" id="IPR019163">
    <property type="entry name" value="THO_Thoc5"/>
</dbReference>
<gene>
    <name evidence="6" type="ORF">FIBRA_04598</name>
</gene>
<dbReference type="GO" id="GO:0000445">
    <property type="term" value="C:THO complex part of transcription export complex"/>
    <property type="evidence" value="ECO:0007669"/>
    <property type="project" value="TreeGrafter"/>
</dbReference>
<comment type="similarity">
    <text evidence="2">Belongs to the THOC5 family.</text>
</comment>
<evidence type="ECO:0000313" key="6">
    <source>
        <dbReference type="EMBL" id="CCM02496.1"/>
    </source>
</evidence>
<organism evidence="6 7">
    <name type="scientific">Fibroporia radiculosa</name>
    <dbReference type="NCBI Taxonomy" id="599839"/>
    <lineage>
        <taxon>Eukaryota</taxon>
        <taxon>Fungi</taxon>
        <taxon>Dikarya</taxon>
        <taxon>Basidiomycota</taxon>
        <taxon>Agaricomycotina</taxon>
        <taxon>Agaricomycetes</taxon>
        <taxon>Polyporales</taxon>
        <taxon>Fibroporiaceae</taxon>
        <taxon>Fibroporia</taxon>
    </lineage>
</organism>
<feature type="compositionally biased region" description="Basic and acidic residues" evidence="5">
    <location>
        <begin position="1"/>
        <end position="10"/>
    </location>
</feature>
<dbReference type="PANTHER" id="PTHR13375">
    <property type="entry name" value="FMS INTERACTING PROTEIN"/>
    <property type="match status" value="1"/>
</dbReference>
<dbReference type="EMBL" id="HE797082">
    <property type="protein sequence ID" value="CCM02496.1"/>
    <property type="molecule type" value="Genomic_DNA"/>
</dbReference>
<accession>J4IA90</accession>
<dbReference type="Proteomes" id="UP000006352">
    <property type="component" value="Unassembled WGS sequence"/>
</dbReference>
<proteinExistence type="inferred from homology"/>
<evidence type="ECO:0000256" key="5">
    <source>
        <dbReference type="SAM" id="MobiDB-lite"/>
    </source>
</evidence>
<keyword evidence="4" id="KW-0175">Coiled coil</keyword>
<evidence type="ECO:0000256" key="2">
    <source>
        <dbReference type="ARBA" id="ARBA00008044"/>
    </source>
</evidence>
<sequence>MSDDYDHQHDATQTSRARPAICRPPPLTGSSHAPDLSAATMPDAPATHTLPPTSDAVVDSLCDLVSSSYLNHDPTVVHIHAGALFARLKALNRAANTVTRAHKQTTADARHDMDQTHLWLQNLLYEKRHLEREIDKCRQFASVYQDIPLYSVEEFTQLAPEEARTPDVLADEHQLMLNRLSFELAERQRLEQRHKELMKEKEDLLKESKTKFTTMDNVKAQIDSLIKTATEVQKKVSDLVQPIQPVEATPAPS</sequence>
<evidence type="ECO:0000256" key="3">
    <source>
        <dbReference type="ARBA" id="ARBA00023242"/>
    </source>
</evidence>
<evidence type="ECO:0000313" key="7">
    <source>
        <dbReference type="Proteomes" id="UP000006352"/>
    </source>
</evidence>
<dbReference type="STRING" id="599839.J4IA90"/>
<dbReference type="PANTHER" id="PTHR13375:SF3">
    <property type="entry name" value="THO COMPLEX SUBUNIT 5 HOMOLOG"/>
    <property type="match status" value="1"/>
</dbReference>
<dbReference type="GO" id="GO:0003729">
    <property type="term" value="F:mRNA binding"/>
    <property type="evidence" value="ECO:0007669"/>
    <property type="project" value="TreeGrafter"/>
</dbReference>
<dbReference type="Pfam" id="PF09766">
    <property type="entry name" value="FmiP_Thoc5"/>
    <property type="match status" value="1"/>
</dbReference>
<keyword evidence="7" id="KW-1185">Reference proteome</keyword>
<dbReference type="RefSeq" id="XP_012181779.1">
    <property type="nucleotide sequence ID" value="XM_012326389.1"/>
</dbReference>
<dbReference type="AlphaFoldDB" id="J4IA90"/>
<protein>
    <recommendedName>
        <fullName evidence="8">Fms interacting protein</fullName>
    </recommendedName>
</protein>
<feature type="region of interest" description="Disordered" evidence="5">
    <location>
        <begin position="1"/>
        <end position="52"/>
    </location>
</feature>
<keyword evidence="3" id="KW-0539">Nucleus</keyword>
<dbReference type="InParanoid" id="J4IA90"/>
<reference evidence="6 7" key="1">
    <citation type="journal article" date="2012" name="Appl. Environ. Microbiol.">
        <title>Short-read sequencing for genomic analysis of the brown rot fungus Fibroporia radiculosa.</title>
        <authorList>
            <person name="Tang J.D."/>
            <person name="Perkins A.D."/>
            <person name="Sonstegard T.S."/>
            <person name="Schroeder S.G."/>
            <person name="Burgess S.C."/>
            <person name="Diehl S.V."/>
        </authorList>
    </citation>
    <scope>NUCLEOTIDE SEQUENCE [LARGE SCALE GENOMIC DNA]</scope>
    <source>
        <strain evidence="6 7">TFFH 294</strain>
    </source>
</reference>
<evidence type="ECO:0000256" key="1">
    <source>
        <dbReference type="ARBA" id="ARBA00004123"/>
    </source>
</evidence>